<proteinExistence type="predicted"/>
<feature type="domain" description="AB hydrolase-1" evidence="1">
    <location>
        <begin position="54"/>
        <end position="162"/>
    </location>
</feature>
<dbReference type="eggNOG" id="COG2267">
    <property type="taxonomic scope" value="Bacteria"/>
</dbReference>
<dbReference type="InterPro" id="IPR029058">
    <property type="entry name" value="AB_hydrolase_fold"/>
</dbReference>
<dbReference type="AlphaFoldDB" id="Q2JGI1"/>
<dbReference type="PRINTS" id="PR00111">
    <property type="entry name" value="ABHYDROLASE"/>
</dbReference>
<keyword evidence="3" id="KW-1185">Reference proteome</keyword>
<dbReference type="GO" id="GO:0016787">
    <property type="term" value="F:hydrolase activity"/>
    <property type="evidence" value="ECO:0007669"/>
    <property type="project" value="UniProtKB-KW"/>
</dbReference>
<name>Q2JGI1_FRACC</name>
<dbReference type="Pfam" id="PF00561">
    <property type="entry name" value="Abhydrolase_1"/>
    <property type="match status" value="1"/>
</dbReference>
<dbReference type="GO" id="GO:0016020">
    <property type="term" value="C:membrane"/>
    <property type="evidence" value="ECO:0007669"/>
    <property type="project" value="TreeGrafter"/>
</dbReference>
<dbReference type="Proteomes" id="UP000001937">
    <property type="component" value="Chromosome"/>
</dbReference>
<evidence type="ECO:0000259" key="1">
    <source>
        <dbReference type="Pfam" id="PF00561"/>
    </source>
</evidence>
<accession>Q2JGI1</accession>
<protein>
    <submittedName>
        <fullName evidence="2">Alpha/beta hydrolase fold</fullName>
    </submittedName>
</protein>
<dbReference type="InterPro" id="IPR000639">
    <property type="entry name" value="Epox_hydrolase-like"/>
</dbReference>
<dbReference type="HOGENOM" id="CLU_020336_13_5_11"/>
<evidence type="ECO:0000313" key="2">
    <source>
        <dbReference type="EMBL" id="ABD09611.1"/>
    </source>
</evidence>
<dbReference type="KEGG" id="fra:Francci3_0222"/>
<dbReference type="PRINTS" id="PR00412">
    <property type="entry name" value="EPOXHYDRLASE"/>
</dbReference>
<dbReference type="InterPro" id="IPR050266">
    <property type="entry name" value="AB_hydrolase_sf"/>
</dbReference>
<dbReference type="Gene3D" id="3.40.50.1820">
    <property type="entry name" value="alpha/beta hydrolase"/>
    <property type="match status" value="1"/>
</dbReference>
<dbReference type="SUPFAM" id="SSF53474">
    <property type="entry name" value="alpha/beta-Hydrolases"/>
    <property type="match status" value="1"/>
</dbReference>
<dbReference type="STRING" id="106370.Francci3_0222"/>
<dbReference type="PANTHER" id="PTHR43798">
    <property type="entry name" value="MONOACYLGLYCEROL LIPASE"/>
    <property type="match status" value="1"/>
</dbReference>
<sequence>MEPPARRTERQRPGMDDEAPAWFEAALDHRPERHETEVAGATISYRCWGRGGRPAIVLVHGGAAHAGWWDHIAPMIPREYRVIALDLSGHGDSDRREDYSLSTWAAEVIGVIDHAKVASPPIIIGHSMGGWVTITTAAQYPDRVAGIVVVDSPVQEFTPEERAARDRTAFGPLRVYPTATDALARFRAVPEQPYVLPFIIDHVARGSIGSVQGGWTWKFDPKVFGNRTPSPEVLRKVHCRVALFRAEKGLLTPDIGVQMYNLLGRVAPVIEIPLAGHHVMLDQPLLLVTGIRTILADWEHSSPQERVD</sequence>
<reference evidence="2 3" key="1">
    <citation type="journal article" date="2007" name="Genome Res.">
        <title>Genome characteristics of facultatively symbiotic Frankia sp. strains reflect host range and host plant biogeography.</title>
        <authorList>
            <person name="Normand P."/>
            <person name="Lapierre P."/>
            <person name="Tisa L.S."/>
            <person name="Gogarten J.P."/>
            <person name="Alloisio N."/>
            <person name="Bagnarol E."/>
            <person name="Bassi C.A."/>
            <person name="Berry A.M."/>
            <person name="Bickhart D.M."/>
            <person name="Choisne N."/>
            <person name="Couloux A."/>
            <person name="Cournoyer B."/>
            <person name="Cruveiller S."/>
            <person name="Daubin V."/>
            <person name="Demange N."/>
            <person name="Francino M.P."/>
            <person name="Goltsman E."/>
            <person name="Huang Y."/>
            <person name="Kopp O.R."/>
            <person name="Labarre L."/>
            <person name="Lapidus A."/>
            <person name="Lavire C."/>
            <person name="Marechal J."/>
            <person name="Martinez M."/>
            <person name="Mastronunzio J.E."/>
            <person name="Mullin B.C."/>
            <person name="Niemann J."/>
            <person name="Pujic P."/>
            <person name="Rawnsley T."/>
            <person name="Rouy Z."/>
            <person name="Schenowitz C."/>
            <person name="Sellstedt A."/>
            <person name="Tavares F."/>
            <person name="Tomkins J.P."/>
            <person name="Vallenet D."/>
            <person name="Valverde C."/>
            <person name="Wall L.G."/>
            <person name="Wang Y."/>
            <person name="Medigue C."/>
            <person name="Benson D.R."/>
        </authorList>
    </citation>
    <scope>NUCLEOTIDE SEQUENCE [LARGE SCALE GENOMIC DNA]</scope>
    <source>
        <strain evidence="3">DSM 45818 / CECT 9043 / CcI3</strain>
    </source>
</reference>
<dbReference type="InterPro" id="IPR000073">
    <property type="entry name" value="AB_hydrolase_1"/>
</dbReference>
<organism evidence="2 3">
    <name type="scientific">Frankia casuarinae (strain DSM 45818 / CECT 9043 / HFP020203 / CcI3)</name>
    <dbReference type="NCBI Taxonomy" id="106370"/>
    <lineage>
        <taxon>Bacteria</taxon>
        <taxon>Bacillati</taxon>
        <taxon>Actinomycetota</taxon>
        <taxon>Actinomycetes</taxon>
        <taxon>Frankiales</taxon>
        <taxon>Frankiaceae</taxon>
        <taxon>Frankia</taxon>
    </lineage>
</organism>
<keyword evidence="2" id="KW-0378">Hydrolase</keyword>
<dbReference type="ESTHER" id="frasc-q2jgi1">
    <property type="family name" value="6_AlphaBeta_hydrolase"/>
</dbReference>
<dbReference type="EMBL" id="CP000249">
    <property type="protein sequence ID" value="ABD09611.1"/>
    <property type="molecule type" value="Genomic_DNA"/>
</dbReference>
<dbReference type="PANTHER" id="PTHR43798:SF33">
    <property type="entry name" value="HYDROLASE, PUTATIVE (AFU_ORTHOLOGUE AFUA_2G14860)-RELATED"/>
    <property type="match status" value="1"/>
</dbReference>
<gene>
    <name evidence="2" type="ordered locus">Francci3_0222</name>
</gene>
<evidence type="ECO:0000313" key="3">
    <source>
        <dbReference type="Proteomes" id="UP000001937"/>
    </source>
</evidence>
<dbReference type="PhylomeDB" id="Q2JGI1"/>